<sequence>MRVTLPNQGGMPEGKKFLGWWGAFGGERQKGIITYSISQNEQAAMRGAFEGYIFHGFKRIARHAPYFVPPFVVGYAAFQWAENKYNYLCSKEGHHLTMLEEEGGH</sequence>
<evidence type="ECO:0000256" key="10">
    <source>
        <dbReference type="ARBA" id="ARBA00023136"/>
    </source>
</evidence>
<dbReference type="SUPFAM" id="SSF81508">
    <property type="entry name" value="Ubiquinone-binding protein QP-C of cytochrome bc1 complex (Ubiquinol-cytochrome c reductase)"/>
    <property type="match status" value="1"/>
</dbReference>
<evidence type="ECO:0000256" key="8">
    <source>
        <dbReference type="ARBA" id="ARBA00022989"/>
    </source>
</evidence>
<keyword evidence="6 11" id="KW-0999">Mitochondrion inner membrane</keyword>
<keyword evidence="5" id="KW-0812">Transmembrane</keyword>
<keyword evidence="9 11" id="KW-0496">Mitochondrion</keyword>
<comment type="subunit">
    <text evidence="11">Component of the ubiquinol-cytochrome c oxidoreductase (cytochrome b-c1 complex, complex III, CIII), a multisubunit enzyme composed of 3 respiratory subunits cytochrome b, cytochrome c1 and Rieske protein, 2 core protein subunits, and additional low-molecular weight protein subunits. The complex exists as an obligatory dimer and forms supercomplexes (SCs) in the inner mitochondrial membrane with cytochrome c oxidase (complex IV, CIV).</text>
</comment>
<dbReference type="AlphaFoldDB" id="A0A0F7SN78"/>
<comment type="subcellular location">
    <subcellularLocation>
        <location evidence="1 11">Mitochondrion inner membrane</location>
        <topology evidence="1 11">Single-pass membrane protein</topology>
    </subcellularLocation>
</comment>
<keyword evidence="10" id="KW-0472">Membrane</keyword>
<evidence type="ECO:0000256" key="2">
    <source>
        <dbReference type="ARBA" id="ARBA00007668"/>
    </source>
</evidence>
<keyword evidence="3 11" id="KW-0813">Transport</keyword>
<comment type="similarity">
    <text evidence="2 11">Belongs to the UQCRQ/QCR8 family.</text>
</comment>
<accession>A0A0F7SN78</accession>
<evidence type="ECO:0000256" key="9">
    <source>
        <dbReference type="ARBA" id="ARBA00023128"/>
    </source>
</evidence>
<evidence type="ECO:0000256" key="11">
    <source>
        <dbReference type="RuleBase" id="RU368118"/>
    </source>
</evidence>
<evidence type="ECO:0000256" key="6">
    <source>
        <dbReference type="ARBA" id="ARBA00022792"/>
    </source>
</evidence>
<dbReference type="GO" id="GO:0005743">
    <property type="term" value="C:mitochondrial inner membrane"/>
    <property type="evidence" value="ECO:0007669"/>
    <property type="project" value="UniProtKB-SubCell"/>
</dbReference>
<reference evidence="12" key="1">
    <citation type="submission" date="2014-08" db="EMBL/GenBank/DDBJ databases">
        <authorList>
            <person name="Sharma Rahul"/>
            <person name="Thines Marco"/>
        </authorList>
    </citation>
    <scope>NUCLEOTIDE SEQUENCE</scope>
</reference>
<dbReference type="Pfam" id="PF02939">
    <property type="entry name" value="UcrQ"/>
    <property type="match status" value="1"/>
</dbReference>
<comment type="function">
    <text evidence="11">Component of the ubiquinol-cytochrome c oxidoreductase, a multisubunit transmembrane complex that is part of the mitochondrial electron transport chain which drives oxidative phosphorylation. The complex plays an important role in the uptake of multiple carbon sources present in different host niches.</text>
</comment>
<proteinExistence type="inferred from homology"/>
<dbReference type="GO" id="GO:0006122">
    <property type="term" value="P:mitochondrial electron transport, ubiquinol to cytochrome c"/>
    <property type="evidence" value="ECO:0007669"/>
    <property type="project" value="UniProtKB-UniRule"/>
</dbReference>
<keyword evidence="8" id="KW-1133">Transmembrane helix</keyword>
<evidence type="ECO:0000256" key="5">
    <source>
        <dbReference type="ARBA" id="ARBA00022692"/>
    </source>
</evidence>
<dbReference type="Gene3D" id="1.20.5.210">
    <property type="entry name" value="Cytochrome b-c1 complex subunit 8"/>
    <property type="match status" value="1"/>
</dbReference>
<evidence type="ECO:0000256" key="4">
    <source>
        <dbReference type="ARBA" id="ARBA00022660"/>
    </source>
</evidence>
<dbReference type="PANTHER" id="PTHR12119:SF2">
    <property type="entry name" value="CYTOCHROME B-C1 COMPLEX SUBUNIT 8"/>
    <property type="match status" value="1"/>
</dbReference>
<dbReference type="EMBL" id="LN483142">
    <property type="protein sequence ID" value="CED82816.1"/>
    <property type="molecule type" value="Genomic_DNA"/>
</dbReference>
<dbReference type="InterPro" id="IPR036642">
    <property type="entry name" value="Cyt_bc1_su8_sf"/>
</dbReference>
<name>A0A0F7SN78_PHARH</name>
<evidence type="ECO:0000313" key="12">
    <source>
        <dbReference type="EMBL" id="CED82816.1"/>
    </source>
</evidence>
<evidence type="ECO:0000256" key="7">
    <source>
        <dbReference type="ARBA" id="ARBA00022982"/>
    </source>
</evidence>
<dbReference type="FunFam" id="1.20.5.210:FF:000001">
    <property type="entry name" value="Cytochrome b-c1 complex subunit 8"/>
    <property type="match status" value="1"/>
</dbReference>
<dbReference type="InterPro" id="IPR004205">
    <property type="entry name" value="Cyt_bc1_su8"/>
</dbReference>
<evidence type="ECO:0000256" key="1">
    <source>
        <dbReference type="ARBA" id="ARBA00004434"/>
    </source>
</evidence>
<keyword evidence="7 11" id="KW-0249">Electron transport</keyword>
<keyword evidence="4 11" id="KW-0679">Respiratory chain</keyword>
<dbReference type="GO" id="GO:0045275">
    <property type="term" value="C:respiratory chain complex III"/>
    <property type="evidence" value="ECO:0007669"/>
    <property type="project" value="UniProtKB-UniRule"/>
</dbReference>
<evidence type="ECO:0000256" key="3">
    <source>
        <dbReference type="ARBA" id="ARBA00022448"/>
    </source>
</evidence>
<protein>
    <recommendedName>
        <fullName evidence="11">Cytochrome b-c1 complex subunit 8</fullName>
    </recommendedName>
    <alternativeName>
        <fullName evidence="11">Complex III subunit 8</fullName>
    </alternativeName>
</protein>
<dbReference type="PANTHER" id="PTHR12119">
    <property type="entry name" value="UBIQUINOL-CYTOCHROME C REDUCTASE COMPLEX UBIQUINONE-BINDING PROTEIN QP-C"/>
    <property type="match status" value="1"/>
</dbReference>
<organism evidence="12">
    <name type="scientific">Phaffia rhodozyma</name>
    <name type="common">Yeast</name>
    <name type="synonym">Xanthophyllomyces dendrorhous</name>
    <dbReference type="NCBI Taxonomy" id="264483"/>
    <lineage>
        <taxon>Eukaryota</taxon>
        <taxon>Fungi</taxon>
        <taxon>Dikarya</taxon>
        <taxon>Basidiomycota</taxon>
        <taxon>Agaricomycotina</taxon>
        <taxon>Tremellomycetes</taxon>
        <taxon>Cystofilobasidiales</taxon>
        <taxon>Mrakiaceae</taxon>
        <taxon>Phaffia</taxon>
    </lineage>
</organism>